<keyword evidence="1" id="KW-0507">mRNA processing</keyword>
<evidence type="ECO:0000256" key="1">
    <source>
        <dbReference type="ARBA" id="ARBA00022664"/>
    </source>
</evidence>
<keyword evidence="2" id="KW-0479">Metal-binding</keyword>
<accession>A0A9P7FXJ8</accession>
<dbReference type="Proteomes" id="UP000717328">
    <property type="component" value="Unassembled WGS sequence"/>
</dbReference>
<evidence type="ECO:0000259" key="4">
    <source>
        <dbReference type="PROSITE" id="PS50158"/>
    </source>
</evidence>
<dbReference type="OrthoDB" id="2527451at2759"/>
<dbReference type="SMART" id="SM00343">
    <property type="entry name" value="ZnF_C2HC"/>
    <property type="match status" value="2"/>
</dbReference>
<evidence type="ECO:0000256" key="2">
    <source>
        <dbReference type="PROSITE-ProRule" id="PRU00047"/>
    </source>
</evidence>
<comment type="caution">
    <text evidence="5">The sequence shown here is derived from an EMBL/GenBank/DDBJ whole genome shotgun (WGS) entry which is preliminary data.</text>
</comment>
<evidence type="ECO:0000256" key="3">
    <source>
        <dbReference type="SAM" id="MobiDB-lite"/>
    </source>
</evidence>
<reference evidence="5" key="2">
    <citation type="submission" date="2021-10" db="EMBL/GenBank/DDBJ databases">
        <title>Phylogenomics reveals ancestral predisposition of the termite-cultivated fungus Termitomyces towards a domesticated lifestyle.</title>
        <authorList>
            <person name="Auxier B."/>
            <person name="Grum-Grzhimaylo A."/>
            <person name="Cardenas M.E."/>
            <person name="Lodge J.D."/>
            <person name="Laessoe T."/>
            <person name="Pedersen O."/>
            <person name="Smith M.E."/>
            <person name="Kuyper T.W."/>
            <person name="Franco-Molano E.A."/>
            <person name="Baroni T.J."/>
            <person name="Aanen D.K."/>
        </authorList>
    </citation>
    <scope>NUCLEOTIDE SEQUENCE</scope>
    <source>
        <strain evidence="5">D49</strain>
    </source>
</reference>
<name>A0A9P7FXJ8_9AGAR</name>
<proteinExistence type="predicted"/>
<reference evidence="5" key="1">
    <citation type="submission" date="2021-02" db="EMBL/GenBank/DDBJ databases">
        <authorList>
            <person name="Nieuwenhuis M."/>
            <person name="Van De Peppel L.J.J."/>
        </authorList>
    </citation>
    <scope>NUCLEOTIDE SEQUENCE</scope>
    <source>
        <strain evidence="5">D49</strain>
    </source>
</reference>
<feature type="non-terminal residue" evidence="5">
    <location>
        <position position="139"/>
    </location>
</feature>
<dbReference type="SUPFAM" id="SSF57756">
    <property type="entry name" value="Retrovirus zinc finger-like domains"/>
    <property type="match status" value="1"/>
</dbReference>
<dbReference type="Pfam" id="PF00098">
    <property type="entry name" value="zf-CCHC"/>
    <property type="match status" value="2"/>
</dbReference>
<evidence type="ECO:0000313" key="6">
    <source>
        <dbReference type="Proteomes" id="UP000717328"/>
    </source>
</evidence>
<evidence type="ECO:0000313" key="5">
    <source>
        <dbReference type="EMBL" id="KAG5636922.1"/>
    </source>
</evidence>
<dbReference type="InterPro" id="IPR001878">
    <property type="entry name" value="Znf_CCHC"/>
</dbReference>
<dbReference type="GO" id="GO:0006397">
    <property type="term" value="P:mRNA processing"/>
    <property type="evidence" value="ECO:0007669"/>
    <property type="project" value="UniProtKB-KW"/>
</dbReference>
<dbReference type="EMBL" id="JABCKI010005878">
    <property type="protein sequence ID" value="KAG5636922.1"/>
    <property type="molecule type" value="Genomic_DNA"/>
</dbReference>
<dbReference type="InterPro" id="IPR036875">
    <property type="entry name" value="Znf_CCHC_sf"/>
</dbReference>
<sequence>MEAKAKSCYKCGQEGHIVGASPLNIPNPLRPFEQSRDCPDTTSGGNSGFSAGSGSECYRCGKVGHIARSCTESGNNSGSYGGGFGGGAQKTWSTAVAALATCRATASRAPSATTATASVTLAATALKLRSALATPAAMK</sequence>
<protein>
    <recommendedName>
        <fullName evidence="4">CCHC-type domain-containing protein</fullName>
    </recommendedName>
</protein>
<dbReference type="GO" id="GO:0003676">
    <property type="term" value="F:nucleic acid binding"/>
    <property type="evidence" value="ECO:0007669"/>
    <property type="project" value="InterPro"/>
</dbReference>
<dbReference type="Gene3D" id="4.10.60.10">
    <property type="entry name" value="Zinc finger, CCHC-type"/>
    <property type="match status" value="1"/>
</dbReference>
<keyword evidence="2" id="KW-0863">Zinc-finger</keyword>
<gene>
    <name evidence="5" type="ORF">H0H81_006389</name>
</gene>
<keyword evidence="2" id="KW-0862">Zinc</keyword>
<feature type="region of interest" description="Disordered" evidence="3">
    <location>
        <begin position="33"/>
        <end position="52"/>
    </location>
</feature>
<feature type="domain" description="CCHC-type" evidence="4">
    <location>
        <begin position="57"/>
        <end position="72"/>
    </location>
</feature>
<dbReference type="GO" id="GO:0008270">
    <property type="term" value="F:zinc ion binding"/>
    <property type="evidence" value="ECO:0007669"/>
    <property type="project" value="UniProtKB-KW"/>
</dbReference>
<dbReference type="PROSITE" id="PS50158">
    <property type="entry name" value="ZF_CCHC"/>
    <property type="match status" value="1"/>
</dbReference>
<dbReference type="AlphaFoldDB" id="A0A9P7FXJ8"/>
<organism evidence="5 6">
    <name type="scientific">Sphagnurus paluster</name>
    <dbReference type="NCBI Taxonomy" id="117069"/>
    <lineage>
        <taxon>Eukaryota</taxon>
        <taxon>Fungi</taxon>
        <taxon>Dikarya</taxon>
        <taxon>Basidiomycota</taxon>
        <taxon>Agaricomycotina</taxon>
        <taxon>Agaricomycetes</taxon>
        <taxon>Agaricomycetidae</taxon>
        <taxon>Agaricales</taxon>
        <taxon>Tricholomatineae</taxon>
        <taxon>Lyophyllaceae</taxon>
        <taxon>Sphagnurus</taxon>
    </lineage>
</organism>
<keyword evidence="6" id="KW-1185">Reference proteome</keyword>